<sequence length="79" mass="9389">MDLPLQHGNLAWHWWKKIVFNPESNWTSLQKNIKKTPDCIRGFFFGRLMMIYLGYINSLISNLCADIEKNGKKLFSWIK</sequence>
<gene>
    <name evidence="1" type="ORF">METZ01_LOCUS201266</name>
</gene>
<organism evidence="1">
    <name type="scientific">marine metagenome</name>
    <dbReference type="NCBI Taxonomy" id="408172"/>
    <lineage>
        <taxon>unclassified sequences</taxon>
        <taxon>metagenomes</taxon>
        <taxon>ecological metagenomes</taxon>
    </lineage>
</organism>
<dbReference type="AlphaFoldDB" id="A0A382EDM1"/>
<evidence type="ECO:0000313" key="1">
    <source>
        <dbReference type="EMBL" id="SVB48412.1"/>
    </source>
</evidence>
<protein>
    <submittedName>
        <fullName evidence="1">Uncharacterized protein</fullName>
    </submittedName>
</protein>
<name>A0A382EDM1_9ZZZZ</name>
<dbReference type="EMBL" id="UINC01043827">
    <property type="protein sequence ID" value="SVB48412.1"/>
    <property type="molecule type" value="Genomic_DNA"/>
</dbReference>
<reference evidence="1" key="1">
    <citation type="submission" date="2018-05" db="EMBL/GenBank/DDBJ databases">
        <authorList>
            <person name="Lanie J.A."/>
            <person name="Ng W.-L."/>
            <person name="Kazmierczak K.M."/>
            <person name="Andrzejewski T.M."/>
            <person name="Davidsen T.M."/>
            <person name="Wayne K.J."/>
            <person name="Tettelin H."/>
            <person name="Glass J.I."/>
            <person name="Rusch D."/>
            <person name="Podicherti R."/>
            <person name="Tsui H.-C.T."/>
            <person name="Winkler M.E."/>
        </authorList>
    </citation>
    <scope>NUCLEOTIDE SEQUENCE</scope>
</reference>
<accession>A0A382EDM1</accession>
<proteinExistence type="predicted"/>